<dbReference type="Proteomes" id="UP000275408">
    <property type="component" value="Unassembled WGS sequence"/>
</dbReference>
<evidence type="ECO:0000313" key="2">
    <source>
        <dbReference type="EMBL" id="RMX35686.1"/>
    </source>
</evidence>
<dbReference type="InterPro" id="IPR012340">
    <property type="entry name" value="NA-bd_OB-fold"/>
</dbReference>
<name>A0A3M6T4Y2_POCDA</name>
<dbReference type="AlphaFoldDB" id="A0A3M6T4Y2"/>
<protein>
    <recommendedName>
        <fullName evidence="4">Replication factor A C-terminal domain-containing protein</fullName>
    </recommendedName>
</protein>
<evidence type="ECO:0000313" key="3">
    <source>
        <dbReference type="Proteomes" id="UP000275408"/>
    </source>
</evidence>
<evidence type="ECO:0008006" key="4">
    <source>
        <dbReference type="Google" id="ProtNLM"/>
    </source>
</evidence>
<evidence type="ECO:0000256" key="1">
    <source>
        <dbReference type="SAM" id="SignalP"/>
    </source>
</evidence>
<keyword evidence="3" id="KW-1185">Reference proteome</keyword>
<gene>
    <name evidence="2" type="ORF">pdam_00023864</name>
</gene>
<sequence length="320" mass="35640">MILVLSCWIGLVPAAVGRDTWDLQTKHKLLSDSQKSHTPVKIQRFTHTSDGKKLIINDITKISVPDQTEYSFQYSVDIVATSPILSVAQILNSSSDWDKVTICGKIVHMCDQELAGRNKLRLARATFADTTGTIAIDLWEENIAVIKIGTVYRIAPIQVRVWNEAKKLSTMRSSVVTPVTDTTISQLQIPEEQLKSGNETVTATVANIHTIEKVERFIACFNCAKRILQGTSSNVVHCDWCGHTMRISNCSQYVCAKLVLYVNDRQIHLTAFQDVLSNVIKGDFAKFSEAEIAEMLLLLNNITVAYNANSRVVKELKAVC</sequence>
<comment type="caution">
    <text evidence="2">The sequence shown here is derived from an EMBL/GenBank/DDBJ whole genome shotgun (WGS) entry which is preliminary data.</text>
</comment>
<reference evidence="2 3" key="1">
    <citation type="journal article" date="2018" name="Sci. Rep.">
        <title>Comparative analysis of the Pocillopora damicornis genome highlights role of immune system in coral evolution.</title>
        <authorList>
            <person name="Cunning R."/>
            <person name="Bay R.A."/>
            <person name="Gillette P."/>
            <person name="Baker A.C."/>
            <person name="Traylor-Knowles N."/>
        </authorList>
    </citation>
    <scope>NUCLEOTIDE SEQUENCE [LARGE SCALE GENOMIC DNA]</scope>
    <source>
        <strain evidence="2">RSMAS</strain>
        <tissue evidence="2">Whole animal</tissue>
    </source>
</reference>
<dbReference type="SUPFAM" id="SSF50249">
    <property type="entry name" value="Nucleic acid-binding proteins"/>
    <property type="match status" value="1"/>
</dbReference>
<organism evidence="2 3">
    <name type="scientific">Pocillopora damicornis</name>
    <name type="common">Cauliflower coral</name>
    <name type="synonym">Millepora damicornis</name>
    <dbReference type="NCBI Taxonomy" id="46731"/>
    <lineage>
        <taxon>Eukaryota</taxon>
        <taxon>Metazoa</taxon>
        <taxon>Cnidaria</taxon>
        <taxon>Anthozoa</taxon>
        <taxon>Hexacorallia</taxon>
        <taxon>Scleractinia</taxon>
        <taxon>Astrocoeniina</taxon>
        <taxon>Pocilloporidae</taxon>
        <taxon>Pocillopora</taxon>
    </lineage>
</organism>
<feature type="signal peptide" evidence="1">
    <location>
        <begin position="1"/>
        <end position="17"/>
    </location>
</feature>
<accession>A0A3M6T4Y2</accession>
<keyword evidence="1" id="KW-0732">Signal</keyword>
<dbReference type="EMBL" id="RCHS01004352">
    <property type="protein sequence ID" value="RMX35686.1"/>
    <property type="molecule type" value="Genomic_DNA"/>
</dbReference>
<dbReference type="Gene3D" id="2.40.50.140">
    <property type="entry name" value="Nucleic acid-binding proteins"/>
    <property type="match status" value="1"/>
</dbReference>
<proteinExistence type="predicted"/>
<feature type="chain" id="PRO_5018047174" description="Replication factor A C-terminal domain-containing protein" evidence="1">
    <location>
        <begin position="18"/>
        <end position="320"/>
    </location>
</feature>